<keyword evidence="2" id="KW-1003">Cell membrane</keyword>
<reference evidence="11" key="1">
    <citation type="journal article" date="2023" name="G3 (Bethesda)">
        <title>Whole genome assemblies of Zophobas morio and Tenebrio molitor.</title>
        <authorList>
            <person name="Kaur S."/>
            <person name="Stinson S.A."/>
            <person name="diCenzo G.C."/>
        </authorList>
    </citation>
    <scope>NUCLEOTIDE SEQUENCE</scope>
    <source>
        <strain evidence="11">QUZm001</strain>
    </source>
</reference>
<evidence type="ECO:0000313" key="12">
    <source>
        <dbReference type="Proteomes" id="UP001168821"/>
    </source>
</evidence>
<comment type="subcellular location">
    <subcellularLocation>
        <location evidence="1 10">Cell membrane</location>
        <topology evidence="1 10">Multi-pass membrane protein</topology>
    </subcellularLocation>
</comment>
<dbReference type="GO" id="GO:0004984">
    <property type="term" value="F:olfactory receptor activity"/>
    <property type="evidence" value="ECO:0007669"/>
    <property type="project" value="InterPro"/>
</dbReference>
<dbReference type="InterPro" id="IPR004117">
    <property type="entry name" value="7tm6_olfct_rcpt"/>
</dbReference>
<keyword evidence="12" id="KW-1185">Reference proteome</keyword>
<feature type="transmembrane region" description="Helical" evidence="10">
    <location>
        <begin position="235"/>
        <end position="259"/>
    </location>
</feature>
<comment type="similarity">
    <text evidence="10">Belongs to the insect chemoreceptor superfamily. Heteromeric odorant receptor channel (TC 1.A.69) family.</text>
</comment>
<evidence type="ECO:0000256" key="8">
    <source>
        <dbReference type="ARBA" id="ARBA00023170"/>
    </source>
</evidence>
<keyword evidence="4 10" id="KW-0812">Transmembrane</keyword>
<sequence length="362" mass="42855">MDEDNKCLKIWQIFVIDIFEVKLVKKCLIFFTVYFIFFLILQVLSFVRKASVNYFVQFGPTFFIIVYLILCIVTLYFSSPLIVASTKYMRSWKVPVNQQWKRQYDQNLLLVTVYLVVTLSLGMITAFFYVMPTEQDKQVFFENDVAEAYFPQWQNFVIWLSKIGFVPLTYISIVQPSLRIVYGWMHAKFHIYNCLFFLKNMTGDDREIARSLKFCLRYHVEITLIVRKILRGVQIYVLPFQIVGTVLIANVAIYYFWFQDVLTDQYLRIFSLGITAFTILFGLAQSGQAIEDVSDNVLDVLINLDWCDWSESNKKMYLMFLVNTQRQFKMKYSEDISLNYKMGVEMVKTFFSIISVMSRLQK</sequence>
<keyword evidence="3 10" id="KW-0716">Sensory transduction</keyword>
<dbReference type="AlphaFoldDB" id="A0AA38M5H0"/>
<evidence type="ECO:0000256" key="4">
    <source>
        <dbReference type="ARBA" id="ARBA00022692"/>
    </source>
</evidence>
<dbReference type="PANTHER" id="PTHR21137:SF35">
    <property type="entry name" value="ODORANT RECEPTOR 19A-RELATED"/>
    <property type="match status" value="1"/>
</dbReference>
<dbReference type="GO" id="GO:0005549">
    <property type="term" value="F:odorant binding"/>
    <property type="evidence" value="ECO:0007669"/>
    <property type="project" value="InterPro"/>
</dbReference>
<feature type="transmembrane region" description="Helical" evidence="10">
    <location>
        <begin position="156"/>
        <end position="178"/>
    </location>
</feature>
<comment type="caution">
    <text evidence="10">Lacks conserved residue(s) required for the propagation of feature annotation.</text>
</comment>
<name>A0AA38M5H0_9CUCU</name>
<comment type="caution">
    <text evidence="11">The sequence shown here is derived from an EMBL/GenBank/DDBJ whole genome shotgun (WGS) entry which is preliminary data.</text>
</comment>
<evidence type="ECO:0000256" key="7">
    <source>
        <dbReference type="ARBA" id="ARBA00023136"/>
    </source>
</evidence>
<evidence type="ECO:0000313" key="11">
    <source>
        <dbReference type="EMBL" id="KAJ3644840.1"/>
    </source>
</evidence>
<evidence type="ECO:0000256" key="3">
    <source>
        <dbReference type="ARBA" id="ARBA00022606"/>
    </source>
</evidence>
<dbReference type="Proteomes" id="UP001168821">
    <property type="component" value="Unassembled WGS sequence"/>
</dbReference>
<gene>
    <name evidence="11" type="ORF">Zmor_022541</name>
</gene>
<dbReference type="GO" id="GO:0005886">
    <property type="term" value="C:plasma membrane"/>
    <property type="evidence" value="ECO:0007669"/>
    <property type="project" value="UniProtKB-SubCell"/>
</dbReference>
<dbReference type="GO" id="GO:0007165">
    <property type="term" value="P:signal transduction"/>
    <property type="evidence" value="ECO:0007669"/>
    <property type="project" value="UniProtKB-KW"/>
</dbReference>
<evidence type="ECO:0000256" key="6">
    <source>
        <dbReference type="ARBA" id="ARBA00022989"/>
    </source>
</evidence>
<feature type="transmembrane region" description="Helical" evidence="10">
    <location>
        <begin position="108"/>
        <end position="131"/>
    </location>
</feature>
<dbReference type="EMBL" id="JALNTZ010000007">
    <property type="protein sequence ID" value="KAJ3644840.1"/>
    <property type="molecule type" value="Genomic_DNA"/>
</dbReference>
<feature type="transmembrane region" description="Helical" evidence="10">
    <location>
        <begin position="62"/>
        <end position="83"/>
    </location>
</feature>
<evidence type="ECO:0000256" key="9">
    <source>
        <dbReference type="ARBA" id="ARBA00023224"/>
    </source>
</evidence>
<feature type="transmembrane region" description="Helical" evidence="10">
    <location>
        <begin position="27"/>
        <end position="47"/>
    </location>
</feature>
<evidence type="ECO:0000256" key="1">
    <source>
        <dbReference type="ARBA" id="ARBA00004651"/>
    </source>
</evidence>
<keyword evidence="9 10" id="KW-0807">Transducer</keyword>
<proteinExistence type="inferred from homology"/>
<keyword evidence="6 10" id="KW-1133">Transmembrane helix</keyword>
<keyword evidence="5 10" id="KW-0552">Olfaction</keyword>
<keyword evidence="7 10" id="KW-0472">Membrane</keyword>
<protein>
    <recommendedName>
        <fullName evidence="10">Odorant receptor</fullName>
    </recommendedName>
</protein>
<organism evidence="11 12">
    <name type="scientific">Zophobas morio</name>
    <dbReference type="NCBI Taxonomy" id="2755281"/>
    <lineage>
        <taxon>Eukaryota</taxon>
        <taxon>Metazoa</taxon>
        <taxon>Ecdysozoa</taxon>
        <taxon>Arthropoda</taxon>
        <taxon>Hexapoda</taxon>
        <taxon>Insecta</taxon>
        <taxon>Pterygota</taxon>
        <taxon>Neoptera</taxon>
        <taxon>Endopterygota</taxon>
        <taxon>Coleoptera</taxon>
        <taxon>Polyphaga</taxon>
        <taxon>Cucujiformia</taxon>
        <taxon>Tenebrionidae</taxon>
        <taxon>Zophobas</taxon>
    </lineage>
</organism>
<dbReference type="PANTHER" id="PTHR21137">
    <property type="entry name" value="ODORANT RECEPTOR"/>
    <property type="match status" value="1"/>
</dbReference>
<evidence type="ECO:0000256" key="10">
    <source>
        <dbReference type="RuleBase" id="RU351113"/>
    </source>
</evidence>
<evidence type="ECO:0000256" key="2">
    <source>
        <dbReference type="ARBA" id="ARBA00022475"/>
    </source>
</evidence>
<accession>A0AA38M5H0</accession>
<keyword evidence="8 10" id="KW-0675">Receptor</keyword>
<feature type="transmembrane region" description="Helical" evidence="10">
    <location>
        <begin position="265"/>
        <end position="284"/>
    </location>
</feature>
<evidence type="ECO:0000256" key="5">
    <source>
        <dbReference type="ARBA" id="ARBA00022725"/>
    </source>
</evidence>
<dbReference type="Pfam" id="PF02949">
    <property type="entry name" value="7tm_6"/>
    <property type="match status" value="1"/>
</dbReference>